<proteinExistence type="predicted"/>
<gene>
    <name evidence="2" type="ORF">ENP99_02815</name>
</gene>
<keyword evidence="1" id="KW-0472">Membrane</keyword>
<keyword evidence="1" id="KW-1133">Transmembrane helix</keyword>
<dbReference type="AlphaFoldDB" id="A0A7J2T9I4"/>
<comment type="caution">
    <text evidence="2">The sequence shown here is derived from an EMBL/GenBank/DDBJ whole genome shotgun (WGS) entry which is preliminary data.</text>
</comment>
<evidence type="ECO:0000313" key="2">
    <source>
        <dbReference type="EMBL" id="HEH31031.1"/>
    </source>
</evidence>
<organism evidence="2">
    <name type="scientific">Ignisphaera aggregans</name>
    <dbReference type="NCBI Taxonomy" id="334771"/>
    <lineage>
        <taxon>Archaea</taxon>
        <taxon>Thermoproteota</taxon>
        <taxon>Thermoprotei</taxon>
        <taxon>Desulfurococcales</taxon>
        <taxon>Desulfurococcaceae</taxon>
        <taxon>Ignisphaera</taxon>
    </lineage>
</organism>
<dbReference type="EMBL" id="DSLL01000027">
    <property type="protein sequence ID" value="HEH31031.1"/>
    <property type="molecule type" value="Genomic_DNA"/>
</dbReference>
<sequence length="68" mass="8099">MLRKLFKNFLAYIIYWSWYSLRVIIMVITSFGREWALSWIKGSIASYLRDKAPISIVFGRIRKAIKVI</sequence>
<name>A0A7J2T9I4_9CREN</name>
<feature type="transmembrane region" description="Helical" evidence="1">
    <location>
        <begin position="12"/>
        <end position="32"/>
    </location>
</feature>
<keyword evidence="1" id="KW-0812">Transmembrane</keyword>
<protein>
    <submittedName>
        <fullName evidence="2">Uncharacterized protein</fullName>
    </submittedName>
</protein>
<evidence type="ECO:0000256" key="1">
    <source>
        <dbReference type="SAM" id="Phobius"/>
    </source>
</evidence>
<reference evidence="2" key="1">
    <citation type="journal article" date="2020" name="mSystems">
        <title>Genome- and Community-Level Interaction Insights into Carbon Utilization and Element Cycling Functions of Hydrothermarchaeota in Hydrothermal Sediment.</title>
        <authorList>
            <person name="Zhou Z."/>
            <person name="Liu Y."/>
            <person name="Xu W."/>
            <person name="Pan J."/>
            <person name="Luo Z.H."/>
            <person name="Li M."/>
        </authorList>
    </citation>
    <scope>NUCLEOTIDE SEQUENCE [LARGE SCALE GENOMIC DNA]</scope>
    <source>
        <strain evidence="2">SpSt-27</strain>
    </source>
</reference>
<accession>A0A7J2T9I4</accession>